<keyword evidence="8 10" id="KW-0472">Membrane</keyword>
<gene>
    <name evidence="12" type="ORF">SORBI_3001G003300</name>
</gene>
<dbReference type="PANTHER" id="PTHR48042:SF12">
    <property type="entry name" value="ABC TRANSPORTER G FAMILY MEMBER 3"/>
    <property type="match status" value="1"/>
</dbReference>
<dbReference type="InterPro" id="IPR052215">
    <property type="entry name" value="Plant_ABCG"/>
</dbReference>
<reference evidence="13" key="2">
    <citation type="journal article" date="2018" name="Plant J.">
        <title>The Sorghum bicolor reference genome: improved assembly, gene annotations, a transcriptome atlas, and signatures of genome organization.</title>
        <authorList>
            <person name="McCormick R.F."/>
            <person name="Truong S.K."/>
            <person name="Sreedasyam A."/>
            <person name="Jenkins J."/>
            <person name="Shu S."/>
            <person name="Sims D."/>
            <person name="Kennedy M."/>
            <person name="Amirebrahimi M."/>
            <person name="Weers B.D."/>
            <person name="McKinley B."/>
            <person name="Mattison A."/>
            <person name="Morishige D.T."/>
            <person name="Grimwood J."/>
            <person name="Schmutz J."/>
            <person name="Mullet J.E."/>
        </authorList>
    </citation>
    <scope>NUCLEOTIDE SEQUENCE [LARGE SCALE GENOMIC DNA]</scope>
    <source>
        <strain evidence="13">cv. BTx623</strain>
    </source>
</reference>
<dbReference type="GO" id="GO:0016887">
    <property type="term" value="F:ATP hydrolysis activity"/>
    <property type="evidence" value="ECO:0007669"/>
    <property type="project" value="InterPro"/>
</dbReference>
<keyword evidence="3" id="KW-0813">Transport</keyword>
<keyword evidence="5" id="KW-0547">Nucleotide-binding</keyword>
<evidence type="ECO:0000256" key="4">
    <source>
        <dbReference type="ARBA" id="ARBA00022692"/>
    </source>
</evidence>
<feature type="transmembrane region" description="Helical" evidence="10">
    <location>
        <begin position="397"/>
        <end position="419"/>
    </location>
</feature>
<keyword evidence="7 10" id="KW-1133">Transmembrane helix</keyword>
<dbReference type="ExpressionAtlas" id="A0A1Z5S3V5">
    <property type="expression patterns" value="baseline and differential"/>
</dbReference>
<dbReference type="InterPro" id="IPR003593">
    <property type="entry name" value="AAA+_ATPase"/>
</dbReference>
<dbReference type="Gene3D" id="3.40.50.300">
    <property type="entry name" value="P-loop containing nucleotide triphosphate hydrolases"/>
    <property type="match status" value="1"/>
</dbReference>
<sequence>MEVAASSDQYRSSSSSASSPARRYYLPKPGALRRPISFEDSPDWDDIHPDDTIHLASAASASISIASSAYPSPSPSLPPGPSSASTAACRERKLAGATLVWKDLTVSSLAATTNRFSDRLVKSSNGYALPATLTVIMGPARSGKSTLLRAIAGRLSATERIYGEVFVNGAKSPLPYGSYGYVDRDDVLIESLTVREMLYFSALLQLPGFLSSKKSIVEDAIAAMSLCDHADKLIGGNCFMKRLPTGERRRVSIARELVMRPHVLFIDEPLYNLDSVSALLLMVTLKKLASTGCTIIFTMYQSSTEVFGLFDRICLLSNGNTLFFGETLACLQEGPCLKGKGRASDAARIVVLTWRSLLIMSRDWKYFWIRLALYMLIALSIGTVFTDIGHSLSSVMVRISAIFAFVSFVILLSASGVPAHIDEVKIYSHEEANRHSGTMVFLLGNFLSSIPFLFLVSILSSLVFYFLIGLRNEFSFLMYFVITIFVCLLANEALMMIIAYIWLETYKCSLTLIFLYVIMMLVAGYFRIRENLPYPVWTYPLSFISFHTYAVQGLVENEYVGTSFAVGQIRTIPGVQAVRGSYDISSSTNAKWVNLLVLLLMAIGYRIVLYLLLRLDVRKHARMLGNWRSWWPSVHSATGAK</sequence>
<dbReference type="InterPro" id="IPR013525">
    <property type="entry name" value="ABC2_TM"/>
</dbReference>
<keyword evidence="6" id="KW-0067">ATP-binding</keyword>
<proteinExistence type="inferred from homology"/>
<dbReference type="InterPro" id="IPR003439">
    <property type="entry name" value="ABC_transporter-like_ATP-bd"/>
</dbReference>
<feature type="domain" description="ABC transporter" evidence="11">
    <location>
        <begin position="104"/>
        <end position="343"/>
    </location>
</feature>
<evidence type="ECO:0000256" key="3">
    <source>
        <dbReference type="ARBA" id="ARBA00022448"/>
    </source>
</evidence>
<dbReference type="GO" id="GO:0005524">
    <property type="term" value="F:ATP binding"/>
    <property type="evidence" value="ECO:0007669"/>
    <property type="project" value="UniProtKB-KW"/>
</dbReference>
<reference evidence="12 13" key="1">
    <citation type="journal article" date="2009" name="Nature">
        <title>The Sorghum bicolor genome and the diversification of grasses.</title>
        <authorList>
            <person name="Paterson A.H."/>
            <person name="Bowers J.E."/>
            <person name="Bruggmann R."/>
            <person name="Dubchak I."/>
            <person name="Grimwood J."/>
            <person name="Gundlach H."/>
            <person name="Haberer G."/>
            <person name="Hellsten U."/>
            <person name="Mitros T."/>
            <person name="Poliakov A."/>
            <person name="Schmutz J."/>
            <person name="Spannagl M."/>
            <person name="Tang H."/>
            <person name="Wang X."/>
            <person name="Wicker T."/>
            <person name="Bharti A.K."/>
            <person name="Chapman J."/>
            <person name="Feltus F.A."/>
            <person name="Gowik U."/>
            <person name="Grigoriev I.V."/>
            <person name="Lyons E."/>
            <person name="Maher C.A."/>
            <person name="Martis M."/>
            <person name="Narechania A."/>
            <person name="Otillar R.P."/>
            <person name="Penning B.W."/>
            <person name="Salamov A.A."/>
            <person name="Wang Y."/>
            <person name="Zhang L."/>
            <person name="Carpita N.C."/>
            <person name="Freeling M."/>
            <person name="Gingle A.R."/>
            <person name="Hash C.T."/>
            <person name="Keller B."/>
            <person name="Klein P."/>
            <person name="Kresovich S."/>
            <person name="McCann M.C."/>
            <person name="Ming R."/>
            <person name="Peterson D.G."/>
            <person name="Mehboob-ur-Rahman"/>
            <person name="Ware D."/>
            <person name="Westhoff P."/>
            <person name="Mayer K.F."/>
            <person name="Messing J."/>
            <person name="Rokhsar D.S."/>
        </authorList>
    </citation>
    <scope>NUCLEOTIDE SEQUENCE [LARGE SCALE GENOMIC DNA]</scope>
    <source>
        <strain evidence="13">cv. BTx623</strain>
    </source>
</reference>
<feature type="region of interest" description="Disordered" evidence="9">
    <location>
        <begin position="1"/>
        <end position="27"/>
    </location>
</feature>
<feature type="transmembrane region" description="Helical" evidence="10">
    <location>
        <begin position="440"/>
        <end position="468"/>
    </location>
</feature>
<evidence type="ECO:0000256" key="9">
    <source>
        <dbReference type="SAM" id="MobiDB-lite"/>
    </source>
</evidence>
<evidence type="ECO:0000256" key="1">
    <source>
        <dbReference type="ARBA" id="ARBA00004141"/>
    </source>
</evidence>
<feature type="transmembrane region" description="Helical" evidence="10">
    <location>
        <begin position="510"/>
        <end position="528"/>
    </location>
</feature>
<comment type="similarity">
    <text evidence="2">Belongs to the ABC transporter superfamily. ABCG family. Eye pigment precursor importer (TC 3.A.1.204) subfamily.</text>
</comment>
<dbReference type="InterPro" id="IPR027417">
    <property type="entry name" value="P-loop_NTPase"/>
</dbReference>
<dbReference type="Pfam" id="PF00005">
    <property type="entry name" value="ABC_tran"/>
    <property type="match status" value="1"/>
</dbReference>
<organism evidence="12 13">
    <name type="scientific">Sorghum bicolor</name>
    <name type="common">Sorghum</name>
    <name type="synonym">Sorghum vulgare</name>
    <dbReference type="NCBI Taxonomy" id="4558"/>
    <lineage>
        <taxon>Eukaryota</taxon>
        <taxon>Viridiplantae</taxon>
        <taxon>Streptophyta</taxon>
        <taxon>Embryophyta</taxon>
        <taxon>Tracheophyta</taxon>
        <taxon>Spermatophyta</taxon>
        <taxon>Magnoliopsida</taxon>
        <taxon>Liliopsida</taxon>
        <taxon>Poales</taxon>
        <taxon>Poaceae</taxon>
        <taxon>PACMAD clade</taxon>
        <taxon>Panicoideae</taxon>
        <taxon>Andropogonodae</taxon>
        <taxon>Andropogoneae</taxon>
        <taxon>Sorghinae</taxon>
        <taxon>Sorghum</taxon>
    </lineage>
</organism>
<feature type="transmembrane region" description="Helical" evidence="10">
    <location>
        <begin position="592"/>
        <end position="613"/>
    </location>
</feature>
<dbReference type="EMBL" id="CM000760">
    <property type="protein sequence ID" value="OQU90588.1"/>
    <property type="molecule type" value="Genomic_DNA"/>
</dbReference>
<dbReference type="GO" id="GO:0016020">
    <property type="term" value="C:membrane"/>
    <property type="evidence" value="ECO:0007669"/>
    <property type="project" value="UniProtKB-SubCell"/>
</dbReference>
<name>A0A1Z5S3V5_SORBI</name>
<accession>A0A1Z5S3V5</accession>
<dbReference type="GO" id="GO:0140359">
    <property type="term" value="F:ABC-type transporter activity"/>
    <property type="evidence" value="ECO:0007669"/>
    <property type="project" value="InterPro"/>
</dbReference>
<evidence type="ECO:0000256" key="5">
    <source>
        <dbReference type="ARBA" id="ARBA00022741"/>
    </source>
</evidence>
<feature type="compositionally biased region" description="Low complexity" evidence="9">
    <location>
        <begin position="1"/>
        <end position="24"/>
    </location>
</feature>
<evidence type="ECO:0000259" key="11">
    <source>
        <dbReference type="PROSITE" id="PS50893"/>
    </source>
</evidence>
<evidence type="ECO:0000256" key="2">
    <source>
        <dbReference type="ARBA" id="ARBA00005814"/>
    </source>
</evidence>
<evidence type="ECO:0000256" key="10">
    <source>
        <dbReference type="SAM" id="Phobius"/>
    </source>
</evidence>
<keyword evidence="4 10" id="KW-0812">Transmembrane</keyword>
<dbReference type="FunFam" id="3.40.50.300:FF:000932">
    <property type="entry name" value="ABC transporter G family member 3"/>
    <property type="match status" value="1"/>
</dbReference>
<evidence type="ECO:0000256" key="8">
    <source>
        <dbReference type="ARBA" id="ARBA00023136"/>
    </source>
</evidence>
<dbReference type="Pfam" id="PF01061">
    <property type="entry name" value="ABC2_membrane"/>
    <property type="match status" value="1"/>
</dbReference>
<feature type="transmembrane region" description="Helical" evidence="10">
    <location>
        <begin position="474"/>
        <end position="503"/>
    </location>
</feature>
<evidence type="ECO:0000313" key="13">
    <source>
        <dbReference type="Proteomes" id="UP000000768"/>
    </source>
</evidence>
<dbReference type="CDD" id="cd03213">
    <property type="entry name" value="ABCG_EPDR"/>
    <property type="match status" value="1"/>
</dbReference>
<keyword evidence="13" id="KW-1185">Reference proteome</keyword>
<evidence type="ECO:0000256" key="7">
    <source>
        <dbReference type="ARBA" id="ARBA00022989"/>
    </source>
</evidence>
<dbReference type="Proteomes" id="UP000000768">
    <property type="component" value="Chromosome 1"/>
</dbReference>
<evidence type="ECO:0000313" key="12">
    <source>
        <dbReference type="EMBL" id="OQU90588.1"/>
    </source>
</evidence>
<dbReference type="PROSITE" id="PS50893">
    <property type="entry name" value="ABC_TRANSPORTER_2"/>
    <property type="match status" value="1"/>
</dbReference>
<feature type="transmembrane region" description="Helical" evidence="10">
    <location>
        <begin position="367"/>
        <end position="385"/>
    </location>
</feature>
<dbReference type="SMART" id="SM00382">
    <property type="entry name" value="AAA"/>
    <property type="match status" value="1"/>
</dbReference>
<protein>
    <recommendedName>
        <fullName evidence="11">ABC transporter domain-containing protein</fullName>
    </recommendedName>
</protein>
<dbReference type="SUPFAM" id="SSF52540">
    <property type="entry name" value="P-loop containing nucleoside triphosphate hydrolases"/>
    <property type="match status" value="1"/>
</dbReference>
<dbReference type="PANTHER" id="PTHR48042">
    <property type="entry name" value="ABC TRANSPORTER G FAMILY MEMBER 11"/>
    <property type="match status" value="1"/>
</dbReference>
<dbReference type="AlphaFoldDB" id="A0A1Z5S3V5"/>
<comment type="subcellular location">
    <subcellularLocation>
        <location evidence="1">Membrane</location>
        <topology evidence="1">Multi-pass membrane protein</topology>
    </subcellularLocation>
</comment>
<evidence type="ECO:0000256" key="6">
    <source>
        <dbReference type="ARBA" id="ARBA00022840"/>
    </source>
</evidence>
<dbReference type="Gramene" id="OQU90588">
    <property type="protein sequence ID" value="OQU90588"/>
    <property type="gene ID" value="SORBI_3001G003300"/>
</dbReference>